<evidence type="ECO:0000313" key="2">
    <source>
        <dbReference type="EMBL" id="MBB3725438.1"/>
    </source>
</evidence>
<dbReference type="AlphaFoldDB" id="A0A7W5Y972"/>
<proteinExistence type="predicted"/>
<gene>
    <name evidence="2" type="ORF">FHR33_001298</name>
</gene>
<evidence type="ECO:0000313" key="3">
    <source>
        <dbReference type="Proteomes" id="UP000579945"/>
    </source>
</evidence>
<dbReference type="EMBL" id="JACIBV010000001">
    <property type="protein sequence ID" value="MBB3725438.1"/>
    <property type="molecule type" value="Genomic_DNA"/>
</dbReference>
<organism evidence="2 3">
    <name type="scientific">Nonomuraea dietziae</name>
    <dbReference type="NCBI Taxonomy" id="65515"/>
    <lineage>
        <taxon>Bacteria</taxon>
        <taxon>Bacillati</taxon>
        <taxon>Actinomycetota</taxon>
        <taxon>Actinomycetes</taxon>
        <taxon>Streptosporangiales</taxon>
        <taxon>Streptosporangiaceae</taxon>
        <taxon>Nonomuraea</taxon>
    </lineage>
</organism>
<comment type="caution">
    <text evidence="2">The sequence shown here is derived from an EMBL/GenBank/DDBJ whole genome shotgun (WGS) entry which is preliminary data.</text>
</comment>
<name>A0A7W5Y972_9ACTN</name>
<evidence type="ECO:0000256" key="1">
    <source>
        <dbReference type="SAM" id="MobiDB-lite"/>
    </source>
</evidence>
<reference evidence="2 3" key="1">
    <citation type="submission" date="2020-08" db="EMBL/GenBank/DDBJ databases">
        <title>Sequencing the genomes of 1000 actinobacteria strains.</title>
        <authorList>
            <person name="Klenk H.-P."/>
        </authorList>
    </citation>
    <scope>NUCLEOTIDE SEQUENCE [LARGE SCALE GENOMIC DNA]</scope>
    <source>
        <strain evidence="2 3">DSM 44320</strain>
    </source>
</reference>
<accession>A0A7W5Y972</accession>
<dbReference type="RefSeq" id="WP_183644775.1">
    <property type="nucleotide sequence ID" value="NZ_JACIBV010000001.1"/>
</dbReference>
<dbReference type="GeneID" id="95387863"/>
<keyword evidence="3" id="KW-1185">Reference proteome</keyword>
<dbReference type="Proteomes" id="UP000579945">
    <property type="component" value="Unassembled WGS sequence"/>
</dbReference>
<feature type="compositionally biased region" description="Low complexity" evidence="1">
    <location>
        <begin position="39"/>
        <end position="48"/>
    </location>
</feature>
<sequence>MDAMQVLAHQTAMGYEDGLHSALPGAPRRPDRPKTTQSRVRLARALRQAADRLDPAGNRRPAGQHC</sequence>
<feature type="region of interest" description="Disordered" evidence="1">
    <location>
        <begin position="15"/>
        <end position="66"/>
    </location>
</feature>
<protein>
    <submittedName>
        <fullName evidence="2">Uncharacterized protein</fullName>
    </submittedName>
</protein>